<keyword evidence="1" id="KW-1133">Transmembrane helix</keyword>
<gene>
    <name evidence="2" type="ORF">ADL29_04650</name>
</gene>
<sequence length="61" mass="6889">MKPISGDLAYEILARGHHHYSHHYGGTHGTSDGIMDWWEWLILGVGVIVVIWALVKKFSSD</sequence>
<comment type="caution">
    <text evidence="2">The sequence shown here is derived from an EMBL/GenBank/DDBJ whole genome shotgun (WGS) entry which is preliminary data.</text>
</comment>
<accession>A0A0N0Y259</accession>
<keyword evidence="1" id="KW-0812">Transmembrane</keyword>
<dbReference type="AlphaFoldDB" id="A0A0N0Y259"/>
<dbReference type="RefSeq" id="WP_053922468.1">
    <property type="nucleotide sequence ID" value="NZ_LGKG01000013.1"/>
</dbReference>
<proteinExistence type="predicted"/>
<name>A0A0N0Y259_9ACTN</name>
<reference evidence="3" key="1">
    <citation type="submission" date="2015-07" db="EMBL/GenBank/DDBJ databases">
        <authorList>
            <person name="Ju K.-S."/>
            <person name="Doroghazi J.R."/>
            <person name="Metcalf W.W."/>
        </authorList>
    </citation>
    <scope>NUCLEOTIDE SEQUENCE [LARGE SCALE GENOMIC DNA]</scope>
    <source>
        <strain evidence="3">NRRL ISP-5002</strain>
    </source>
</reference>
<evidence type="ECO:0000313" key="3">
    <source>
        <dbReference type="Proteomes" id="UP000037982"/>
    </source>
</evidence>
<feature type="transmembrane region" description="Helical" evidence="1">
    <location>
        <begin position="37"/>
        <end position="55"/>
    </location>
</feature>
<protein>
    <submittedName>
        <fullName evidence="2">Uncharacterized protein</fullName>
    </submittedName>
</protein>
<dbReference type="PATRIC" id="fig|66876.3.peg.1029"/>
<organism evidence="2 3">
    <name type="scientific">Streptomyces chattanoogensis</name>
    <dbReference type="NCBI Taxonomy" id="66876"/>
    <lineage>
        <taxon>Bacteria</taxon>
        <taxon>Bacillati</taxon>
        <taxon>Actinomycetota</taxon>
        <taxon>Actinomycetes</taxon>
        <taxon>Kitasatosporales</taxon>
        <taxon>Streptomycetaceae</taxon>
        <taxon>Streptomyces</taxon>
    </lineage>
</organism>
<evidence type="ECO:0000313" key="2">
    <source>
        <dbReference type="EMBL" id="KPC66243.1"/>
    </source>
</evidence>
<dbReference type="EMBL" id="LGKG01000013">
    <property type="protein sequence ID" value="KPC66243.1"/>
    <property type="molecule type" value="Genomic_DNA"/>
</dbReference>
<evidence type="ECO:0000256" key="1">
    <source>
        <dbReference type="SAM" id="Phobius"/>
    </source>
</evidence>
<keyword evidence="1" id="KW-0472">Membrane</keyword>
<dbReference type="Proteomes" id="UP000037982">
    <property type="component" value="Unassembled WGS sequence"/>
</dbReference>
<keyword evidence="3" id="KW-1185">Reference proteome</keyword>